<feature type="compositionally biased region" description="Polar residues" evidence="3">
    <location>
        <begin position="1026"/>
        <end position="1042"/>
    </location>
</feature>
<organism evidence="5 6">
    <name type="scientific">Diaporthe helianthi</name>
    <dbReference type="NCBI Taxonomy" id="158607"/>
    <lineage>
        <taxon>Eukaryota</taxon>
        <taxon>Fungi</taxon>
        <taxon>Dikarya</taxon>
        <taxon>Ascomycota</taxon>
        <taxon>Pezizomycotina</taxon>
        <taxon>Sordariomycetes</taxon>
        <taxon>Sordariomycetidae</taxon>
        <taxon>Diaporthales</taxon>
        <taxon>Diaporthaceae</taxon>
        <taxon>Diaporthe</taxon>
    </lineage>
</organism>
<feature type="compositionally biased region" description="Polar residues" evidence="3">
    <location>
        <begin position="53"/>
        <end position="62"/>
    </location>
</feature>
<keyword evidence="6" id="KW-1185">Reference proteome</keyword>
<comment type="caution">
    <text evidence="5">The sequence shown here is derived from an EMBL/GenBank/DDBJ whole genome shotgun (WGS) entry which is preliminary data.</text>
</comment>
<dbReference type="Pfam" id="PF00638">
    <property type="entry name" value="Ran_BP1"/>
    <property type="match status" value="1"/>
</dbReference>
<feature type="compositionally biased region" description="Basic and acidic residues" evidence="3">
    <location>
        <begin position="721"/>
        <end position="731"/>
    </location>
</feature>
<feature type="compositionally biased region" description="Polar residues" evidence="3">
    <location>
        <begin position="361"/>
        <end position="376"/>
    </location>
</feature>
<feature type="compositionally biased region" description="Low complexity" evidence="3">
    <location>
        <begin position="1108"/>
        <end position="1121"/>
    </location>
</feature>
<evidence type="ECO:0000313" key="6">
    <source>
        <dbReference type="Proteomes" id="UP000094444"/>
    </source>
</evidence>
<gene>
    <name evidence="5" type="ORF">DHEL01_v201334</name>
</gene>
<keyword evidence="2" id="KW-0906">Nuclear pore complex</keyword>
<dbReference type="EMBL" id="MAVT02000060">
    <property type="protein sequence ID" value="POS80284.1"/>
    <property type="molecule type" value="Genomic_DNA"/>
</dbReference>
<dbReference type="InterPro" id="IPR025574">
    <property type="entry name" value="Nucleoporin_FG_rpt"/>
</dbReference>
<keyword evidence="2" id="KW-0539">Nucleus</keyword>
<dbReference type="InterPro" id="IPR000156">
    <property type="entry name" value="Ran_bind_dom"/>
</dbReference>
<reference evidence="5" key="1">
    <citation type="submission" date="2017-09" db="EMBL/GenBank/DDBJ databases">
        <title>Polyketide synthases of a Diaporthe helianthi virulent isolate.</title>
        <authorList>
            <person name="Baroncelli R."/>
        </authorList>
    </citation>
    <scope>NUCLEOTIDE SEQUENCE [LARGE SCALE GENOMIC DNA]</scope>
    <source>
        <strain evidence="5">7/96</strain>
    </source>
</reference>
<feature type="compositionally biased region" description="Polar residues" evidence="3">
    <location>
        <begin position="109"/>
        <end position="131"/>
    </location>
</feature>
<feature type="compositionally biased region" description="Low complexity" evidence="3">
    <location>
        <begin position="803"/>
        <end position="823"/>
    </location>
</feature>
<keyword evidence="2" id="KW-0811">Translocation</keyword>
<feature type="region of interest" description="Disordered" evidence="3">
    <location>
        <begin position="264"/>
        <end position="383"/>
    </location>
</feature>
<feature type="compositionally biased region" description="Polar residues" evidence="3">
    <location>
        <begin position="652"/>
        <end position="666"/>
    </location>
</feature>
<sequence>MDASTRQRGLRPGQPASFSGFPSKLRNDVSDDVRGRSSSRPLGNWKPTGPLAGSQTGSSSLVSGIRLFDRNQPRHASNSPANTTGKFLGRTGFGNGSTPKFTFSPRLPPNTTRESFNATTPGRSFRASTADLNGRAMSKPSSTNLFPMRIASPPPELDGEELAKQVPDSPDRVGSVYADEFLSHLVPTELDDLQRRQFLCVLDLRRLKYAASEIFAKKDWRVNIMNFAKEYEKSRSLIMLRYGLYEFKTVPASRELLKKWKQENNVPEDEEMQEAETPKANGTSHNFRSSTKRRAGDDEGPNKRNRVTEREPLTESTALTSNAGATPFAKKTKRGAEHLDEEENQRSKKKSSTLSIFEDVANSSPARQAASPTKSAPKSLFAQAPAQPKFGAAAKVSSSNIFGHLSEQNSPEGSDDDEDNDGGSEDAEAEEEEPTSQTPAPKAPATSAPSLFGTKKPSDSTEGSSQGTGFFGRIKKAGDGEPVRAPADGATGLFGTKPPASPPKESQDKTWNPNTPIKFGGAASQPGPSLYAGNTGQPSSIFANKPKDSTAPAFGSTTPKASAAPTFGTQVQDFAKETPKQAAPSLFGQPSKTSESSGGLFGNTSSTPAFGTSTPVQQKSAEPQSAATPATGLFGQSIAGSTTPFGKPAETPATQAQPTSIFANPNTPATSAQASAPSLFGTTGDKPSGSLFGAKSDDKPAPSLFGAQPSTSTLFGAKASSGEEKKEDSAPKRKKPDSDEAGAVFGSTSAEPPSKKYTFGGNAPTPAAALPPKTAEAAKGSTEAGAVFGSGSQDGGKTYSFGSATSSTPAPSSKPADTPAPSSVFGNPVPQAEPAKPQPSIFANAPTPSAPSTGFTFGGASSTPSSNLFGAPSGNDSKPSSNLFGAPSGNDSKPSNNLFGSATGNDSNNTIANPQSSFTFGSTPAPAPAAPAPAPAPAPATGSFTFNAGGDQGSFKNPFSGGDAGGVSFNFGATPAPSQPASTPYQFGNITAPAAPASSSFTFGGDSQPATNGPSSSSFPFGGASQPANNTPAPSSNMFGGQQSNGGSSMFNFGGATQAQSQPTTSANMFSGQPANAAQGIFAGSLAPPAGSSTGTNTPLFGGASSLATTPAAGTPEPETAQAKKDNVTSEQTADEDGKPQEQISLTEGGPGEEDEQVVHEVRAKALRLAPKSDDDEDEKDKGAKKNPWKTEGLGPLRLLKHKSTGAVRILLRGEPRGNVAMNKTILPGFDYKVDKGAKWIKVPCAKEDGKGLETWMLQVKTNELAVKLADALEEHKKANKK</sequence>
<evidence type="ECO:0000256" key="1">
    <source>
        <dbReference type="ARBA" id="ARBA00004567"/>
    </source>
</evidence>
<feature type="compositionally biased region" description="Low complexity" evidence="3">
    <location>
        <begin position="435"/>
        <end position="450"/>
    </location>
</feature>
<dbReference type="SUPFAM" id="SSF50729">
    <property type="entry name" value="PH domain-like"/>
    <property type="match status" value="1"/>
</dbReference>
<feature type="compositionally biased region" description="Low complexity" evidence="3">
    <location>
        <begin position="1045"/>
        <end position="1055"/>
    </location>
</feature>
<feature type="compositionally biased region" description="Polar residues" evidence="3">
    <location>
        <begin position="1057"/>
        <end position="1076"/>
    </location>
</feature>
<dbReference type="Gene3D" id="2.30.29.30">
    <property type="entry name" value="Pleckstrin-homology domain (PH domain)/Phosphotyrosine-binding domain (PTB)"/>
    <property type="match status" value="1"/>
</dbReference>
<feature type="compositionally biased region" description="Polar residues" evidence="3">
    <location>
        <begin position="280"/>
        <end position="289"/>
    </location>
</feature>
<feature type="compositionally biased region" description="Low complexity" evidence="3">
    <location>
        <begin position="973"/>
        <end position="984"/>
    </location>
</feature>
<evidence type="ECO:0000256" key="3">
    <source>
        <dbReference type="SAM" id="MobiDB-lite"/>
    </source>
</evidence>
<keyword evidence="2" id="KW-0509">mRNA transport</keyword>
<feature type="compositionally biased region" description="Pro residues" evidence="3">
    <location>
        <begin position="925"/>
        <end position="938"/>
    </location>
</feature>
<accession>A0A2P5ICN4</accession>
<evidence type="ECO:0000313" key="5">
    <source>
        <dbReference type="EMBL" id="POS80284.1"/>
    </source>
</evidence>
<feature type="compositionally biased region" description="Low complexity" evidence="3">
    <location>
        <begin position="763"/>
        <end position="779"/>
    </location>
</feature>
<dbReference type="GO" id="GO:0005643">
    <property type="term" value="C:nuclear pore"/>
    <property type="evidence" value="ECO:0007669"/>
    <property type="project" value="UniProtKB-SubCell"/>
</dbReference>
<dbReference type="Proteomes" id="UP000094444">
    <property type="component" value="Unassembled WGS sequence"/>
</dbReference>
<dbReference type="PANTHER" id="PTHR38697:SF1">
    <property type="entry name" value="NUCLEAR PORE COMPLEX PROTEIN SIMILAR TO S. CEREVISIAE NUP2 (EUROFUNG)"/>
    <property type="match status" value="1"/>
</dbReference>
<dbReference type="SMART" id="SM00160">
    <property type="entry name" value="RanBD"/>
    <property type="match status" value="1"/>
</dbReference>
<feature type="compositionally biased region" description="Basic and acidic residues" evidence="3">
    <location>
        <begin position="25"/>
        <end position="35"/>
    </location>
</feature>
<dbReference type="PANTHER" id="PTHR38697">
    <property type="entry name" value="NUCLEAR PORE COMPLEX PROTEIN SIMILAR TO S. CEREVISIAE NUP2 (EUROFUNG)"/>
    <property type="match status" value="1"/>
</dbReference>
<protein>
    <recommendedName>
        <fullName evidence="4">RanBD1 domain-containing protein</fullName>
    </recommendedName>
</protein>
<feature type="domain" description="RanBD1" evidence="4">
    <location>
        <begin position="1137"/>
        <end position="1282"/>
    </location>
</feature>
<feature type="compositionally biased region" description="Polar residues" evidence="3">
    <location>
        <begin position="532"/>
        <end position="542"/>
    </location>
</feature>
<dbReference type="PROSITE" id="PS50196">
    <property type="entry name" value="RANBD1"/>
    <property type="match status" value="1"/>
</dbReference>
<feature type="compositionally biased region" description="Low complexity" evidence="3">
    <location>
        <begin position="1013"/>
        <end position="1023"/>
    </location>
</feature>
<keyword evidence="2" id="KW-0653">Protein transport</keyword>
<feature type="region of interest" description="Disordered" evidence="3">
    <location>
        <begin position="401"/>
        <end position="1193"/>
    </location>
</feature>
<feature type="compositionally biased region" description="Polar residues" evidence="3">
    <location>
        <begin position="74"/>
        <end position="85"/>
    </location>
</feature>
<dbReference type="CDD" id="cd13170">
    <property type="entry name" value="RanBD_NUP50"/>
    <property type="match status" value="1"/>
</dbReference>
<feature type="compositionally biased region" description="Polar residues" evidence="3">
    <location>
        <begin position="846"/>
        <end position="922"/>
    </location>
</feature>
<feature type="compositionally biased region" description="Acidic residues" evidence="3">
    <location>
        <begin position="413"/>
        <end position="434"/>
    </location>
</feature>
<dbReference type="InterPro" id="IPR053074">
    <property type="entry name" value="NPC_Nucleoporin"/>
</dbReference>
<feature type="compositionally biased region" description="Low complexity" evidence="3">
    <location>
        <begin position="667"/>
        <end position="678"/>
    </location>
</feature>
<feature type="compositionally biased region" description="Polar residues" evidence="3">
    <location>
        <begin position="588"/>
        <end position="628"/>
    </location>
</feature>
<comment type="subcellular location">
    <subcellularLocation>
        <location evidence="1">Nucleus</location>
        <location evidence="1">Nuclear pore complex</location>
    </subcellularLocation>
</comment>
<dbReference type="STRING" id="158607.A0A2P5ICN4"/>
<dbReference type="InParanoid" id="A0A2P5ICN4"/>
<evidence type="ECO:0000256" key="2">
    <source>
        <dbReference type="ARBA" id="ARBA00023132"/>
    </source>
</evidence>
<evidence type="ECO:0000259" key="4">
    <source>
        <dbReference type="PROSITE" id="PS50196"/>
    </source>
</evidence>
<feature type="compositionally biased region" description="Polar residues" evidence="3">
    <location>
        <begin position="314"/>
        <end position="324"/>
    </location>
</feature>
<feature type="compositionally biased region" description="Basic and acidic residues" evidence="3">
    <location>
        <begin position="294"/>
        <end position="313"/>
    </location>
</feature>
<dbReference type="OrthoDB" id="185618at2759"/>
<dbReference type="Pfam" id="PF13634">
    <property type="entry name" value="Nucleoporin_FG"/>
    <property type="match status" value="3"/>
</dbReference>
<feature type="region of interest" description="Disordered" evidence="3">
    <location>
        <begin position="1"/>
        <end position="147"/>
    </location>
</feature>
<dbReference type="InterPro" id="IPR011993">
    <property type="entry name" value="PH-like_dom_sf"/>
</dbReference>
<name>A0A2P5ICN4_DIAHE</name>
<proteinExistence type="predicted"/>
<keyword evidence="2" id="KW-0813">Transport</keyword>